<dbReference type="GO" id="GO:0005524">
    <property type="term" value="F:ATP binding"/>
    <property type="evidence" value="ECO:0007669"/>
    <property type="project" value="UniProtKB-KW"/>
</dbReference>
<dbReference type="InterPro" id="IPR036890">
    <property type="entry name" value="HATPase_C_sf"/>
</dbReference>
<evidence type="ECO:0000256" key="6">
    <source>
        <dbReference type="ARBA" id="ARBA00022741"/>
    </source>
</evidence>
<dbReference type="SUPFAM" id="SSF55874">
    <property type="entry name" value="ATPase domain of HSP90 chaperone/DNA topoisomerase II/histidine kinase"/>
    <property type="match status" value="1"/>
</dbReference>
<keyword evidence="6" id="KW-0547">Nucleotide-binding</keyword>
<reference evidence="11 12" key="1">
    <citation type="journal article" date="2015" name="Antonie Van Leeuwenhoek">
        <title>Oceanobacillus bengalensis sp. nov., a bacterium isolated from seawater of the Bay of Bengal.</title>
        <authorList>
            <person name="Yongchang O."/>
            <person name="Xiang W."/>
            <person name="Wang G."/>
        </authorList>
    </citation>
    <scope>NUCLEOTIDE SEQUENCE [LARGE SCALE GENOMIC DNA]</scope>
    <source>
        <strain evidence="11 12">MCCC 1K00260</strain>
    </source>
</reference>
<evidence type="ECO:0000256" key="2">
    <source>
        <dbReference type="ARBA" id="ARBA00004370"/>
    </source>
</evidence>
<dbReference type="SUPFAM" id="SSF47384">
    <property type="entry name" value="Homodimeric domain of signal transducing histidine kinase"/>
    <property type="match status" value="1"/>
</dbReference>
<dbReference type="AlphaFoldDB" id="A0A494YTE8"/>
<feature type="domain" description="Histidine kinase" evidence="10">
    <location>
        <begin position="88"/>
        <end position="299"/>
    </location>
</feature>
<dbReference type="EC" id="2.7.13.3" evidence="3"/>
<dbReference type="PANTHER" id="PTHR45453">
    <property type="entry name" value="PHOSPHATE REGULON SENSOR PROTEIN PHOR"/>
    <property type="match status" value="1"/>
</dbReference>
<evidence type="ECO:0000313" key="11">
    <source>
        <dbReference type="EMBL" id="RKQ13377.1"/>
    </source>
</evidence>
<dbReference type="InterPro" id="IPR005467">
    <property type="entry name" value="His_kinase_dom"/>
</dbReference>
<dbReference type="Gene3D" id="3.30.565.10">
    <property type="entry name" value="Histidine kinase-like ATPase, C-terminal domain"/>
    <property type="match status" value="1"/>
</dbReference>
<dbReference type="InterPro" id="IPR003594">
    <property type="entry name" value="HATPase_dom"/>
</dbReference>
<dbReference type="PRINTS" id="PR01780">
    <property type="entry name" value="LANTIREGPROT"/>
</dbReference>
<keyword evidence="8" id="KW-0067">ATP-binding</keyword>
<dbReference type="CDD" id="cd00075">
    <property type="entry name" value="HATPase"/>
    <property type="match status" value="1"/>
</dbReference>
<evidence type="ECO:0000256" key="8">
    <source>
        <dbReference type="ARBA" id="ARBA00022840"/>
    </source>
</evidence>
<comment type="catalytic activity">
    <reaction evidence="1">
        <text>ATP + protein L-histidine = ADP + protein N-phospho-L-histidine.</text>
        <dbReference type="EC" id="2.7.13.3"/>
    </reaction>
</comment>
<dbReference type="CDD" id="cd00082">
    <property type="entry name" value="HisKA"/>
    <property type="match status" value="1"/>
</dbReference>
<dbReference type="GO" id="GO:0016036">
    <property type="term" value="P:cellular response to phosphate starvation"/>
    <property type="evidence" value="ECO:0007669"/>
    <property type="project" value="TreeGrafter"/>
</dbReference>
<keyword evidence="5" id="KW-0808">Transferase</keyword>
<proteinExistence type="predicted"/>
<evidence type="ECO:0000256" key="1">
    <source>
        <dbReference type="ARBA" id="ARBA00000085"/>
    </source>
</evidence>
<evidence type="ECO:0000256" key="4">
    <source>
        <dbReference type="ARBA" id="ARBA00022553"/>
    </source>
</evidence>
<dbReference type="Proteomes" id="UP000281813">
    <property type="component" value="Unassembled WGS sequence"/>
</dbReference>
<dbReference type="InterPro" id="IPR003661">
    <property type="entry name" value="HisK_dim/P_dom"/>
</dbReference>
<dbReference type="GO" id="GO:0005886">
    <property type="term" value="C:plasma membrane"/>
    <property type="evidence" value="ECO:0007669"/>
    <property type="project" value="TreeGrafter"/>
</dbReference>
<dbReference type="PANTHER" id="PTHR45453:SF1">
    <property type="entry name" value="PHOSPHATE REGULON SENSOR PROTEIN PHOR"/>
    <property type="match status" value="1"/>
</dbReference>
<keyword evidence="7 11" id="KW-0418">Kinase</keyword>
<evidence type="ECO:0000256" key="5">
    <source>
        <dbReference type="ARBA" id="ARBA00022679"/>
    </source>
</evidence>
<evidence type="ECO:0000256" key="7">
    <source>
        <dbReference type="ARBA" id="ARBA00022777"/>
    </source>
</evidence>
<organism evidence="11 12">
    <name type="scientific">Oceanobacillus bengalensis</name>
    <dbReference type="NCBI Taxonomy" id="1435466"/>
    <lineage>
        <taxon>Bacteria</taxon>
        <taxon>Bacillati</taxon>
        <taxon>Bacillota</taxon>
        <taxon>Bacilli</taxon>
        <taxon>Bacillales</taxon>
        <taxon>Bacillaceae</taxon>
        <taxon>Oceanobacillus</taxon>
    </lineage>
</organism>
<dbReference type="EMBL" id="RBZO01000032">
    <property type="protein sequence ID" value="RKQ13377.1"/>
    <property type="molecule type" value="Genomic_DNA"/>
</dbReference>
<dbReference type="InterPro" id="IPR008358">
    <property type="entry name" value="Sig_transdc_His_kin/Pase_MprB"/>
</dbReference>
<dbReference type="Gene3D" id="1.10.287.130">
    <property type="match status" value="1"/>
</dbReference>
<dbReference type="RefSeq" id="WP_121133800.1">
    <property type="nucleotide sequence ID" value="NZ_JBHUIL010000011.1"/>
</dbReference>
<accession>A0A494YTE8</accession>
<dbReference type="GO" id="GO:0004721">
    <property type="term" value="F:phosphoprotein phosphatase activity"/>
    <property type="evidence" value="ECO:0007669"/>
    <property type="project" value="TreeGrafter"/>
</dbReference>
<evidence type="ECO:0000259" key="10">
    <source>
        <dbReference type="PROSITE" id="PS50109"/>
    </source>
</evidence>
<dbReference type="Pfam" id="PF00512">
    <property type="entry name" value="HisKA"/>
    <property type="match status" value="1"/>
</dbReference>
<dbReference type="GO" id="GO:0000155">
    <property type="term" value="F:phosphorelay sensor kinase activity"/>
    <property type="evidence" value="ECO:0007669"/>
    <property type="project" value="InterPro"/>
</dbReference>
<gene>
    <name evidence="11" type="ORF">D8M05_16555</name>
</gene>
<comment type="subcellular location">
    <subcellularLocation>
        <location evidence="2">Membrane</location>
    </subcellularLocation>
</comment>
<sequence length="299" mass="34537">MVYLLIIVSLIVVYLSTRLFSIKNEVKKIGRQLQAYNQQKTNKKIDMALLDQSIENLGIEINQLIDMHVKEKRERIRSENELKQTIANMSHDLRTPLTSILGYIQMAESNELPDDERREYVSIAKNRAKRLEALLNDFFELSVIESADYQLKPERFNIKNVTIDVLMSFFDRFNDKDMELIINIPEHNVFITADQSAVTRVIENLISNAIKHSSGNKVTVRLEEKKQVVRLIVQNEAHALTEKDVALLFDRFYMADESRSGKNTGLGLSIVKRFMEKMDGNITSELKDGQLLIVCEWLS</sequence>
<dbReference type="SMART" id="SM00387">
    <property type="entry name" value="HATPase_c"/>
    <property type="match status" value="1"/>
</dbReference>
<name>A0A494YTE8_9BACI</name>
<dbReference type="Pfam" id="PF02518">
    <property type="entry name" value="HATPase_c"/>
    <property type="match status" value="1"/>
</dbReference>
<evidence type="ECO:0000256" key="3">
    <source>
        <dbReference type="ARBA" id="ARBA00012438"/>
    </source>
</evidence>
<keyword evidence="9" id="KW-0902">Two-component regulatory system</keyword>
<evidence type="ECO:0000313" key="12">
    <source>
        <dbReference type="Proteomes" id="UP000281813"/>
    </source>
</evidence>
<dbReference type="InterPro" id="IPR036097">
    <property type="entry name" value="HisK_dim/P_sf"/>
</dbReference>
<dbReference type="PROSITE" id="PS50109">
    <property type="entry name" value="HIS_KIN"/>
    <property type="match status" value="1"/>
</dbReference>
<dbReference type="OrthoDB" id="9792991at2"/>
<keyword evidence="12" id="KW-1185">Reference proteome</keyword>
<keyword evidence="4" id="KW-0597">Phosphoprotein</keyword>
<dbReference type="InterPro" id="IPR050351">
    <property type="entry name" value="BphY/WalK/GraS-like"/>
</dbReference>
<evidence type="ECO:0000256" key="9">
    <source>
        <dbReference type="ARBA" id="ARBA00023012"/>
    </source>
</evidence>
<comment type="caution">
    <text evidence="11">The sequence shown here is derived from an EMBL/GenBank/DDBJ whole genome shotgun (WGS) entry which is preliminary data.</text>
</comment>
<protein>
    <recommendedName>
        <fullName evidence="3">histidine kinase</fullName>
        <ecNumber evidence="3">2.7.13.3</ecNumber>
    </recommendedName>
</protein>
<dbReference type="SMART" id="SM00388">
    <property type="entry name" value="HisKA"/>
    <property type="match status" value="1"/>
</dbReference>